<evidence type="ECO:0000259" key="1">
    <source>
        <dbReference type="Pfam" id="PF00561"/>
    </source>
</evidence>
<dbReference type="PANTHER" id="PTHR43798">
    <property type="entry name" value="MONOACYLGLYCEROL LIPASE"/>
    <property type="match status" value="1"/>
</dbReference>
<dbReference type="OrthoDB" id="71142at2157"/>
<dbReference type="KEGG" id="psyt:DSAG12_01232"/>
<dbReference type="Proteomes" id="UP000321408">
    <property type="component" value="Chromosome"/>
</dbReference>
<keyword evidence="3" id="KW-1185">Reference proteome</keyword>
<organism evidence="2 3">
    <name type="scientific">Promethearchaeum syntrophicum</name>
    <dbReference type="NCBI Taxonomy" id="2594042"/>
    <lineage>
        <taxon>Archaea</taxon>
        <taxon>Promethearchaeati</taxon>
        <taxon>Promethearchaeota</taxon>
        <taxon>Promethearchaeia</taxon>
        <taxon>Promethearchaeales</taxon>
        <taxon>Promethearchaeaceae</taxon>
        <taxon>Promethearchaeum</taxon>
    </lineage>
</organism>
<evidence type="ECO:0000313" key="3">
    <source>
        <dbReference type="Proteomes" id="UP000321408"/>
    </source>
</evidence>
<feature type="domain" description="AB hydrolase-1" evidence="1">
    <location>
        <begin position="21"/>
        <end position="242"/>
    </location>
</feature>
<dbReference type="PRINTS" id="PR00111">
    <property type="entry name" value="ABHYDROLASE"/>
</dbReference>
<name>A0A5B9D986_9ARCH</name>
<gene>
    <name evidence="2" type="ORF">DSAG12_01232</name>
</gene>
<protein>
    <submittedName>
        <fullName evidence="2">Alpha/beta fold hydrolase</fullName>
    </submittedName>
</protein>
<sequence length="260" mass="29519">MPTMKINDINIFYEIHGNGEPLLLIHGLGSSTQDWEYQIPQLSKQYKVITIDLRGHGKTSKANGPYSIRGFADDVAMFLEALNIKHTNILGLSMGTATGFELAINYPDLVKSLIAVNMSVKLSVKTFGERKQFFIRTLIVKLLGMKKMGEFLAPRLFPFPTQEELRKKVAIHWAENDKKSYLLAMNSLKNWSVEEELHKIKCPTIVIASDGDYTPVEAKEEYVKKIPNCKIAIIKNSHHAVPMEKPEEFNKLVLDFLNQI</sequence>
<dbReference type="InterPro" id="IPR000073">
    <property type="entry name" value="AB_hydrolase_1"/>
</dbReference>
<proteinExistence type="predicted"/>
<reference evidence="2 3" key="1">
    <citation type="journal article" date="2020" name="Nature">
        <title>Isolation of an archaeon at the prokaryote-eukaryote interface.</title>
        <authorList>
            <person name="Imachi H."/>
            <person name="Nobu M.K."/>
            <person name="Nakahara N."/>
            <person name="Morono Y."/>
            <person name="Ogawara M."/>
            <person name="Takaki Y."/>
            <person name="Takano Y."/>
            <person name="Uematsu K."/>
            <person name="Ikuta T."/>
            <person name="Ito M."/>
            <person name="Matsui Y."/>
            <person name="Miyazaki M."/>
            <person name="Murata K."/>
            <person name="Saito Y."/>
            <person name="Sakai S."/>
            <person name="Song C."/>
            <person name="Tasumi E."/>
            <person name="Yamanaka Y."/>
            <person name="Yamaguchi T."/>
            <person name="Kamagata Y."/>
            <person name="Tamaki H."/>
            <person name="Takai K."/>
        </authorList>
    </citation>
    <scope>NUCLEOTIDE SEQUENCE [LARGE SCALE GENOMIC DNA]</scope>
    <source>
        <strain evidence="2 3">MK-D1</strain>
    </source>
</reference>
<dbReference type="RefSeq" id="WP_147662315.1">
    <property type="nucleotide sequence ID" value="NZ_CP042905.2"/>
</dbReference>
<dbReference type="EMBL" id="CP042905">
    <property type="protein sequence ID" value="QEE15407.1"/>
    <property type="molecule type" value="Genomic_DNA"/>
</dbReference>
<dbReference type="Pfam" id="PF00561">
    <property type="entry name" value="Abhydrolase_1"/>
    <property type="match status" value="1"/>
</dbReference>
<dbReference type="InterPro" id="IPR050266">
    <property type="entry name" value="AB_hydrolase_sf"/>
</dbReference>
<keyword evidence="2" id="KW-0378">Hydrolase</keyword>
<dbReference type="SUPFAM" id="SSF53474">
    <property type="entry name" value="alpha/beta-Hydrolases"/>
    <property type="match status" value="1"/>
</dbReference>
<reference evidence="2 3" key="2">
    <citation type="journal article" date="2024" name="Int. J. Syst. Evol. Microbiol.">
        <title>Promethearchaeum syntrophicum gen. nov., sp. nov., an anaerobic, obligately syntrophic archaeon, the first isolate of the lineage 'Asgard' archaea, and proposal of the new archaeal phylum Promethearchaeota phyl. nov. and kingdom Promethearchaeati regn. nov.</title>
        <authorList>
            <person name="Imachi H."/>
            <person name="Nobu M.K."/>
            <person name="Kato S."/>
            <person name="Takaki Y."/>
            <person name="Miyazaki M."/>
            <person name="Miyata M."/>
            <person name="Ogawara M."/>
            <person name="Saito Y."/>
            <person name="Sakai S."/>
            <person name="Tahara Y.O."/>
            <person name="Takano Y."/>
            <person name="Tasumi E."/>
            <person name="Uematsu K."/>
            <person name="Yoshimura T."/>
            <person name="Itoh T."/>
            <person name="Ohkuma M."/>
            <person name="Takai K."/>
        </authorList>
    </citation>
    <scope>NUCLEOTIDE SEQUENCE [LARGE SCALE GENOMIC DNA]</scope>
    <source>
        <strain evidence="2 3">MK-D1</strain>
    </source>
</reference>
<evidence type="ECO:0000313" key="2">
    <source>
        <dbReference type="EMBL" id="QEE15407.1"/>
    </source>
</evidence>
<accession>A0A5B9D986</accession>
<dbReference type="InterPro" id="IPR029058">
    <property type="entry name" value="AB_hydrolase_fold"/>
</dbReference>
<dbReference type="GeneID" id="41329224"/>
<dbReference type="Gene3D" id="3.40.50.1820">
    <property type="entry name" value="alpha/beta hydrolase"/>
    <property type="match status" value="1"/>
</dbReference>
<dbReference type="AlphaFoldDB" id="A0A5B9D986"/>